<dbReference type="PANTHER" id="PTHR35038">
    <property type="entry name" value="DISSIMILATORY SULFITE REDUCTASE SIRA"/>
    <property type="match status" value="1"/>
</dbReference>
<evidence type="ECO:0000256" key="3">
    <source>
        <dbReference type="SAM" id="SignalP"/>
    </source>
</evidence>
<dbReference type="SUPFAM" id="SSF47473">
    <property type="entry name" value="EF-hand"/>
    <property type="match status" value="2"/>
</dbReference>
<dbReference type="InterPro" id="IPR018247">
    <property type="entry name" value="EF_Hand_1_Ca_BS"/>
</dbReference>
<evidence type="ECO:0000259" key="4">
    <source>
        <dbReference type="Pfam" id="PF13202"/>
    </source>
</evidence>
<dbReference type="InterPro" id="IPR013211">
    <property type="entry name" value="LVIVD"/>
</dbReference>
<dbReference type="Pfam" id="PF08309">
    <property type="entry name" value="LVIVD"/>
    <property type="match status" value="2"/>
</dbReference>
<dbReference type="InterPro" id="IPR011044">
    <property type="entry name" value="Quino_amine_DH_bsu"/>
</dbReference>
<sequence length="1306" mass="141983" precursor="true">MFVALLAISLLGGALAPSVARSPVASAPEPHAGLRDEGCLSCHQGIEEMHPGFPLSCTDCHGGQPDERAKGRAHVAPSAVRQADERVAPLDRDLAHVRFVNPMDLRIAEKVCGDCHGELVQHLMLSLHGTTAGHLSDGFFETGLQEGRDSRYSVFPVRADRDVEGNTVTSLNQPPEIDSRSDQKTLEAHFPDLIRKECMQCHLYSQGRAVRGRVGFDGEYRGTGCAACHVPYATNGLSDSGDAAARRNEPGHPSRHSLVAAPPTETCTSCHYGDASIGLHFRGLSQLPPGAAGGPEIDGTTDSLLHRSFFIDDPAMTPPDVHHASGLHCVDCHTLNGVMGDGRLLSKMEEATEISCEACHGTFTERSNLKTDRGTPLSHLFLRDEEVWMRSKVTGAEHRIKQAVDVVTAGTSDYSEKAARAMTGAHGNVACYTCHAGWNVNFLGFHFYRNEALTQMDLLTGERTPGRVTTQEKVFTTWKSFYAGLDEKGRIAPYLTGFSTMGTVDNADGERILDQVLPVTENGLSGLTMIHHQLHSTRPTARECIECHRASETWGLGSSNFRLGRQMAYVADRRGIEALAFDRENPQNSVPLSKVVQPDVVDLELDCDPLQGHGRYLYAAENERGVHVLDVRDPREIRRVGFHMTVDPRGMDLSGEHLYVADGVGGLKIFHVADPESPKLIGSTPTIDAFDVEVRWPYAYVADGPGGLLVIDIRYPVAPKVVGGLGIGQFSSSGADGRGLVDLDVLFQYSRPTVDKRGQPSDERTPARRLVAVCDDEAGPILIDATEPQYLKVIGSKNRRAGAAERREEGHRYAGLALRTHVDVAAPQGGAKTAERDVLYFADVRTARDGTERTSLRLVDVSDPERQVQLSAVPMGESCESVSFGSWYNAPFLRPLAFTAGTTGLRMADLSNSQEVVELGSVAGIDRAAAFVAEEFPLDAMVDEDRGPLKDVSHPESRWLQRSEIDRALSVKGEALGTIGLYAQESIAAASSARALFARADRDRSGLLTGGELKLVGGAGADEDGDGRVTLFELAKLNEPIGGTIAASPMSGMAAEPESEAERRRNDPRTGLDGDLTKLLDRIDPFAFERKKDGKLDAKEFKAAYFGALDLSGDGRLSIHEISRQPGPLRNLRFGDELGARSLAKVDDSGGGTISLREFNVGDDVWAALDRNGDGFVQLDPRRMEERSGRGMEPPEQEWPTRRRYGYLPATPRTTRDVLLETFDGNGDGVLSKRELTKRPDLFTAADTDRSTLLEDDELGRIETIVLTRGLDVMADDFLGRWDLDGSGTVDRGELPPVAWTLLSNR</sequence>
<feature type="domain" description="EF-hand" evidence="4">
    <location>
        <begin position="1217"/>
        <end position="1237"/>
    </location>
</feature>
<protein>
    <submittedName>
        <fullName evidence="5">LVIVD repeat protein</fullName>
    </submittedName>
</protein>
<dbReference type="Proteomes" id="UP000320390">
    <property type="component" value="Chromosome"/>
</dbReference>
<dbReference type="InterPro" id="IPR036280">
    <property type="entry name" value="Multihaem_cyt_sf"/>
</dbReference>
<dbReference type="GO" id="GO:0005509">
    <property type="term" value="F:calcium ion binding"/>
    <property type="evidence" value="ECO:0007669"/>
    <property type="project" value="InterPro"/>
</dbReference>
<dbReference type="Pfam" id="PF13202">
    <property type="entry name" value="EF-hand_5"/>
    <property type="match status" value="1"/>
</dbReference>
<feature type="region of interest" description="Disordered" evidence="2">
    <location>
        <begin position="1045"/>
        <end position="1073"/>
    </location>
</feature>
<feature type="region of interest" description="Disordered" evidence="2">
    <location>
        <begin position="239"/>
        <end position="260"/>
    </location>
</feature>
<dbReference type="PANTHER" id="PTHR35038:SF6">
    <property type="entry name" value="SURFACE LOCALIZED DECAHEME CYTOCHROME C LIPOPROTEIN"/>
    <property type="match status" value="1"/>
</dbReference>
<dbReference type="SUPFAM" id="SSF50969">
    <property type="entry name" value="YVTN repeat-like/Quinoprotein amine dehydrogenase"/>
    <property type="match status" value="1"/>
</dbReference>
<gene>
    <name evidence="5" type="ORF">Poly30_15750</name>
</gene>
<dbReference type="InterPro" id="IPR002048">
    <property type="entry name" value="EF_hand_dom"/>
</dbReference>
<dbReference type="GO" id="GO:0016491">
    <property type="term" value="F:oxidoreductase activity"/>
    <property type="evidence" value="ECO:0007669"/>
    <property type="project" value="TreeGrafter"/>
</dbReference>
<evidence type="ECO:0000256" key="1">
    <source>
        <dbReference type="ARBA" id="ARBA00022729"/>
    </source>
</evidence>
<organism evidence="5 6">
    <name type="scientific">Saltatorellus ferox</name>
    <dbReference type="NCBI Taxonomy" id="2528018"/>
    <lineage>
        <taxon>Bacteria</taxon>
        <taxon>Pseudomonadati</taxon>
        <taxon>Planctomycetota</taxon>
        <taxon>Planctomycetia</taxon>
        <taxon>Planctomycetia incertae sedis</taxon>
        <taxon>Saltatorellus</taxon>
    </lineage>
</organism>
<keyword evidence="1 3" id="KW-0732">Signal</keyword>
<proteinExistence type="predicted"/>
<dbReference type="PROSITE" id="PS00018">
    <property type="entry name" value="EF_HAND_1"/>
    <property type="match status" value="2"/>
</dbReference>
<dbReference type="InterPro" id="IPR011992">
    <property type="entry name" value="EF-hand-dom_pair"/>
</dbReference>
<feature type="signal peptide" evidence="3">
    <location>
        <begin position="1"/>
        <end position="16"/>
    </location>
</feature>
<keyword evidence="6" id="KW-1185">Reference proteome</keyword>
<accession>A0A518EPQ5</accession>
<name>A0A518EPQ5_9BACT</name>
<evidence type="ECO:0000313" key="6">
    <source>
        <dbReference type="Proteomes" id="UP000320390"/>
    </source>
</evidence>
<evidence type="ECO:0000313" key="5">
    <source>
        <dbReference type="EMBL" id="QDV06071.1"/>
    </source>
</evidence>
<feature type="compositionally biased region" description="Basic and acidic residues" evidence="2">
    <location>
        <begin position="1060"/>
        <end position="1073"/>
    </location>
</feature>
<dbReference type="InterPro" id="IPR051829">
    <property type="entry name" value="Multiheme_Cytochr_ET"/>
</dbReference>
<dbReference type="EMBL" id="CP036434">
    <property type="protein sequence ID" value="QDV06071.1"/>
    <property type="molecule type" value="Genomic_DNA"/>
</dbReference>
<feature type="chain" id="PRO_5022184733" evidence="3">
    <location>
        <begin position="17"/>
        <end position="1306"/>
    </location>
</feature>
<dbReference type="SUPFAM" id="SSF48695">
    <property type="entry name" value="Multiheme cytochromes"/>
    <property type="match status" value="1"/>
</dbReference>
<dbReference type="Gene3D" id="1.10.238.10">
    <property type="entry name" value="EF-hand"/>
    <property type="match status" value="1"/>
</dbReference>
<evidence type="ECO:0000256" key="2">
    <source>
        <dbReference type="SAM" id="MobiDB-lite"/>
    </source>
</evidence>
<reference evidence="5 6" key="1">
    <citation type="submission" date="2019-02" db="EMBL/GenBank/DDBJ databases">
        <title>Deep-cultivation of Planctomycetes and their phenomic and genomic characterization uncovers novel biology.</title>
        <authorList>
            <person name="Wiegand S."/>
            <person name="Jogler M."/>
            <person name="Boedeker C."/>
            <person name="Pinto D."/>
            <person name="Vollmers J."/>
            <person name="Rivas-Marin E."/>
            <person name="Kohn T."/>
            <person name="Peeters S.H."/>
            <person name="Heuer A."/>
            <person name="Rast P."/>
            <person name="Oberbeckmann S."/>
            <person name="Bunk B."/>
            <person name="Jeske O."/>
            <person name="Meyerdierks A."/>
            <person name="Storesund J.E."/>
            <person name="Kallscheuer N."/>
            <person name="Luecker S."/>
            <person name="Lage O.M."/>
            <person name="Pohl T."/>
            <person name="Merkel B.J."/>
            <person name="Hornburger P."/>
            <person name="Mueller R.-W."/>
            <person name="Bruemmer F."/>
            <person name="Labrenz M."/>
            <person name="Spormann A.M."/>
            <person name="Op den Camp H."/>
            <person name="Overmann J."/>
            <person name="Amann R."/>
            <person name="Jetten M.S.M."/>
            <person name="Mascher T."/>
            <person name="Medema M.H."/>
            <person name="Devos D.P."/>
            <person name="Kaster A.-K."/>
            <person name="Ovreas L."/>
            <person name="Rohde M."/>
            <person name="Galperin M.Y."/>
            <person name="Jogler C."/>
        </authorList>
    </citation>
    <scope>NUCLEOTIDE SEQUENCE [LARGE SCALE GENOMIC DNA]</scope>
    <source>
        <strain evidence="5 6">Poly30</strain>
    </source>
</reference>